<protein>
    <recommendedName>
        <fullName evidence="7">UDP-N-acetylmuramoyl-L-alanyl-D-glutamate--2,6-diaminopimelate ligase</fullName>
        <ecNumber evidence="7">6.3.2.13</ecNumber>
    </recommendedName>
    <alternativeName>
        <fullName evidence="7">Meso-A2pm-adding enzyme</fullName>
    </alternativeName>
    <alternativeName>
        <fullName evidence="7">Meso-diaminopimelate-adding enzyme</fullName>
    </alternativeName>
    <alternativeName>
        <fullName evidence="7">UDP-MurNAc-L-Ala-D-Glu:meso-diaminopimelate ligase</fullName>
    </alternativeName>
    <alternativeName>
        <fullName evidence="7">UDP-MurNAc-tripeptide synthetase</fullName>
    </alternativeName>
    <alternativeName>
        <fullName evidence="7">UDP-N-acetylmuramyl-tripeptide synthetase</fullName>
    </alternativeName>
</protein>
<dbReference type="GO" id="GO:0008765">
    <property type="term" value="F:UDP-N-acetylmuramoylalanyl-D-glutamate-2,6-diaminopimelate ligase activity"/>
    <property type="evidence" value="ECO:0007669"/>
    <property type="project" value="UniProtKB-UniRule"/>
</dbReference>
<dbReference type="EMBL" id="VUNH01000003">
    <property type="protein sequence ID" value="MST55208.1"/>
    <property type="molecule type" value="Genomic_DNA"/>
</dbReference>
<feature type="binding site" evidence="7">
    <location>
        <position position="194"/>
    </location>
    <ligand>
        <name>UDP-N-acetyl-alpha-D-muramoyl-L-alanyl-D-glutamate</name>
        <dbReference type="ChEBI" id="CHEBI:83900"/>
    </ligand>
</feature>
<evidence type="ECO:0000256" key="6">
    <source>
        <dbReference type="ARBA" id="ARBA00023316"/>
    </source>
</evidence>
<dbReference type="GO" id="GO:0000287">
    <property type="term" value="F:magnesium ion binding"/>
    <property type="evidence" value="ECO:0007669"/>
    <property type="project" value="UniProtKB-UniRule"/>
</dbReference>
<keyword evidence="2 7" id="KW-0132">Cell division</keyword>
<feature type="binding site" evidence="7">
    <location>
        <begin position="159"/>
        <end position="160"/>
    </location>
    <ligand>
        <name>UDP-N-acetyl-alpha-D-muramoyl-L-alanyl-D-glutamate</name>
        <dbReference type="ChEBI" id="CHEBI:83900"/>
    </ligand>
</feature>
<proteinExistence type="inferred from homology"/>
<feature type="modified residue" description="N6-carboxylysine" evidence="7">
    <location>
        <position position="226"/>
    </location>
</feature>
<dbReference type="Gene3D" id="3.40.1390.10">
    <property type="entry name" value="MurE/MurF, N-terminal domain"/>
    <property type="match status" value="1"/>
</dbReference>
<dbReference type="HAMAP" id="MF_00208">
    <property type="entry name" value="MurE"/>
    <property type="match status" value="1"/>
</dbReference>
<comment type="similarity">
    <text evidence="1 7">Belongs to the MurCDEF family. MurE subfamily.</text>
</comment>
<dbReference type="NCBIfam" id="NF001126">
    <property type="entry name" value="PRK00139.1-4"/>
    <property type="match status" value="1"/>
</dbReference>
<dbReference type="UniPathway" id="UPA00219"/>
<dbReference type="Proteomes" id="UP000473699">
    <property type="component" value="Unassembled WGS sequence"/>
</dbReference>
<dbReference type="NCBIfam" id="TIGR01085">
    <property type="entry name" value="murE"/>
    <property type="match status" value="1"/>
</dbReference>
<dbReference type="AlphaFoldDB" id="A0A6L5YB12"/>
<feature type="binding site" evidence="7">
    <location>
        <position position="387"/>
    </location>
    <ligand>
        <name>meso-2,6-diaminopimelate</name>
        <dbReference type="ChEBI" id="CHEBI:57791"/>
    </ligand>
</feature>
<dbReference type="EC" id="6.3.2.13" evidence="7"/>
<dbReference type="InterPro" id="IPR005761">
    <property type="entry name" value="UDP-N-AcMur-Glu-dNH2Pim_ligase"/>
</dbReference>
<evidence type="ECO:0000313" key="13">
    <source>
        <dbReference type="Proteomes" id="UP000473699"/>
    </source>
</evidence>
<gene>
    <name evidence="7" type="primary">murE</name>
    <name evidence="12" type="ORF">FYJ74_04020</name>
</gene>
<evidence type="ECO:0000256" key="1">
    <source>
        <dbReference type="ARBA" id="ARBA00005898"/>
    </source>
</evidence>
<dbReference type="InterPro" id="IPR036565">
    <property type="entry name" value="Mur-like_cat_sf"/>
</dbReference>
<comment type="PTM">
    <text evidence="7">Carboxylation is probably crucial for Mg(2+) binding and, consequently, for the gamma-phosphate positioning of ATP.</text>
</comment>
<dbReference type="InterPro" id="IPR000713">
    <property type="entry name" value="Mur_ligase_N"/>
</dbReference>
<comment type="caution">
    <text evidence="7">Lacks conserved residue(s) required for the propagation of feature annotation.</text>
</comment>
<dbReference type="GO" id="GO:0071555">
    <property type="term" value="P:cell wall organization"/>
    <property type="evidence" value="ECO:0007669"/>
    <property type="project" value="UniProtKB-KW"/>
</dbReference>
<reference evidence="12 13" key="1">
    <citation type="submission" date="2019-08" db="EMBL/GenBank/DDBJ databases">
        <title>In-depth cultivation of the pig gut microbiome towards novel bacterial diversity and tailored functional studies.</title>
        <authorList>
            <person name="Wylensek D."/>
            <person name="Hitch T.C.A."/>
            <person name="Clavel T."/>
        </authorList>
    </citation>
    <scope>NUCLEOTIDE SEQUENCE [LARGE SCALE GENOMIC DNA]</scope>
    <source>
        <strain evidence="12 13">SM-530-WT-4B</strain>
    </source>
</reference>
<dbReference type="GO" id="GO:0005737">
    <property type="term" value="C:cytoplasm"/>
    <property type="evidence" value="ECO:0007669"/>
    <property type="project" value="UniProtKB-SubCell"/>
</dbReference>
<keyword evidence="5 7" id="KW-0131">Cell cycle</keyword>
<dbReference type="Gene3D" id="3.40.1190.10">
    <property type="entry name" value="Mur-like, catalytic domain"/>
    <property type="match status" value="1"/>
</dbReference>
<evidence type="ECO:0000256" key="2">
    <source>
        <dbReference type="ARBA" id="ARBA00022618"/>
    </source>
</evidence>
<comment type="caution">
    <text evidence="12">The sequence shown here is derived from an EMBL/GenBank/DDBJ whole genome shotgun (WGS) entry which is preliminary data.</text>
</comment>
<dbReference type="InterPro" id="IPR036615">
    <property type="entry name" value="Mur_ligase_C_dom_sf"/>
</dbReference>
<comment type="cofactor">
    <cofactor evidence="7">
        <name>Mg(2+)</name>
        <dbReference type="ChEBI" id="CHEBI:18420"/>
    </cofactor>
</comment>
<keyword evidence="7" id="KW-0963">Cytoplasm</keyword>
<keyword evidence="4 7" id="KW-0573">Peptidoglycan synthesis</keyword>
<keyword evidence="7" id="KW-0547">Nucleotide-binding</keyword>
<dbReference type="SUPFAM" id="SSF53244">
    <property type="entry name" value="MurD-like peptide ligases, peptide-binding domain"/>
    <property type="match status" value="1"/>
</dbReference>
<dbReference type="GO" id="GO:0051301">
    <property type="term" value="P:cell division"/>
    <property type="evidence" value="ECO:0007669"/>
    <property type="project" value="UniProtKB-KW"/>
</dbReference>
<dbReference type="Pfam" id="PF08245">
    <property type="entry name" value="Mur_ligase_M"/>
    <property type="match status" value="1"/>
</dbReference>
<dbReference type="Pfam" id="PF02875">
    <property type="entry name" value="Mur_ligase_C"/>
    <property type="match status" value="1"/>
</dbReference>
<dbReference type="PANTHER" id="PTHR23135">
    <property type="entry name" value="MUR LIGASE FAMILY MEMBER"/>
    <property type="match status" value="1"/>
</dbReference>
<feature type="binding site" evidence="7">
    <location>
        <position position="465"/>
    </location>
    <ligand>
        <name>meso-2,6-diaminopimelate</name>
        <dbReference type="ChEBI" id="CHEBI:57791"/>
    </ligand>
</feature>
<feature type="binding site" evidence="7">
    <location>
        <position position="469"/>
    </location>
    <ligand>
        <name>meso-2,6-diaminopimelate</name>
        <dbReference type="ChEBI" id="CHEBI:57791"/>
    </ligand>
</feature>
<comment type="subcellular location">
    <subcellularLocation>
        <location evidence="7 8">Cytoplasm</location>
    </subcellularLocation>
</comment>
<evidence type="ECO:0000256" key="3">
    <source>
        <dbReference type="ARBA" id="ARBA00022960"/>
    </source>
</evidence>
<evidence type="ECO:0000313" key="12">
    <source>
        <dbReference type="EMBL" id="MST55208.1"/>
    </source>
</evidence>
<feature type="binding site" evidence="7">
    <location>
        <position position="186"/>
    </location>
    <ligand>
        <name>UDP-N-acetyl-alpha-D-muramoyl-L-alanyl-D-glutamate</name>
        <dbReference type="ChEBI" id="CHEBI:83900"/>
    </ligand>
</feature>
<evidence type="ECO:0000256" key="7">
    <source>
        <dbReference type="HAMAP-Rule" id="MF_00208"/>
    </source>
</evidence>
<feature type="binding site" evidence="7">
    <location>
        <position position="192"/>
    </location>
    <ligand>
        <name>UDP-N-acetyl-alpha-D-muramoyl-L-alanyl-D-glutamate</name>
        <dbReference type="ChEBI" id="CHEBI:83900"/>
    </ligand>
</feature>
<dbReference type="InterPro" id="IPR035911">
    <property type="entry name" value="MurE/MurF_N"/>
</dbReference>
<keyword evidence="3 7" id="KW-0133">Cell shape</keyword>
<feature type="binding site" evidence="7">
    <location>
        <begin position="117"/>
        <end position="123"/>
    </location>
    <ligand>
        <name>ATP</name>
        <dbReference type="ChEBI" id="CHEBI:30616"/>
    </ligand>
</feature>
<dbReference type="PANTHER" id="PTHR23135:SF4">
    <property type="entry name" value="UDP-N-ACETYLMURAMOYL-L-ALANYL-D-GLUTAMATE--2,6-DIAMINOPIMELATE LIGASE MURE HOMOLOG, CHLOROPLASTIC"/>
    <property type="match status" value="1"/>
</dbReference>
<dbReference type="InterPro" id="IPR004101">
    <property type="entry name" value="Mur_ligase_C"/>
</dbReference>
<dbReference type="RefSeq" id="WP_154528307.1">
    <property type="nucleotide sequence ID" value="NZ_JAXDZJ010000028.1"/>
</dbReference>
<dbReference type="Pfam" id="PF01225">
    <property type="entry name" value="Mur_ligase"/>
    <property type="match status" value="1"/>
</dbReference>
<dbReference type="GO" id="GO:0008360">
    <property type="term" value="P:regulation of cell shape"/>
    <property type="evidence" value="ECO:0007669"/>
    <property type="project" value="UniProtKB-KW"/>
</dbReference>
<evidence type="ECO:0000259" key="10">
    <source>
        <dbReference type="Pfam" id="PF02875"/>
    </source>
</evidence>
<keyword evidence="7" id="KW-0460">Magnesium</keyword>
<dbReference type="Gene3D" id="3.90.190.20">
    <property type="entry name" value="Mur ligase, C-terminal domain"/>
    <property type="match status" value="1"/>
</dbReference>
<evidence type="ECO:0000256" key="8">
    <source>
        <dbReference type="RuleBase" id="RU004135"/>
    </source>
</evidence>
<name>A0A6L5YB12_9BACT</name>
<feature type="binding site" evidence="7">
    <location>
        <position position="38"/>
    </location>
    <ligand>
        <name>UDP-N-acetyl-alpha-D-muramoyl-L-alanyl-D-glutamate</name>
        <dbReference type="ChEBI" id="CHEBI:83900"/>
    </ligand>
</feature>
<dbReference type="InterPro" id="IPR013221">
    <property type="entry name" value="Mur_ligase_cen"/>
</dbReference>
<evidence type="ECO:0000259" key="11">
    <source>
        <dbReference type="Pfam" id="PF08245"/>
    </source>
</evidence>
<dbReference type="GO" id="GO:0005524">
    <property type="term" value="F:ATP binding"/>
    <property type="evidence" value="ECO:0007669"/>
    <property type="project" value="UniProtKB-UniRule"/>
</dbReference>
<sequence>MDRRLKRGLEDLKNAGLLTDIGGDWNKIPADCTLKSDSRTVGPGDIFACVVGLHADGHRFIEQVLKAGVSYLLIQRPVSGLPIPWIQVTDVRAAMGYIAAALNEEPSEKMKMFAVTGTQGKSTTSYMVRSILQNCGVKCGLLGTIVYDDGSASVLADRTTPEGSEIQQFLKSMVENGCQACSMECSSHGIVQGRLSGCVYDGAVFTNLTPEHLDFHGTMANYYEAKATLFRKYLKPGAAVAPNAASEYGRRLAAEFPEAMTWALEAPARLQGTNVKLDIDGSEFDLTLDGRKMGRVHIPLSGRYNVENALGAAAVCLAEGCDEKKVVAGLALMPQVPGRMERLNLDNGVRVVIDYAHTADALKALLETLRPLTEGRLVSLFGHGGDRFAGHRPLLGRAAAQKADRIFVTMDNPRTEDPVKIAEQIMAGIKEVRADDCWSIELPRDAAIRKALDWCRRGDLLVLSGKGPEAYLEINGVKYPYSDRSVVEGWSCERGVKIR</sequence>
<evidence type="ECO:0000259" key="9">
    <source>
        <dbReference type="Pfam" id="PF01225"/>
    </source>
</evidence>
<comment type="function">
    <text evidence="7">Catalyzes the addition of meso-diaminopimelic acid to the nucleotide precursor UDP-N-acetylmuramoyl-L-alanyl-D-glutamate (UMAG) in the biosynthesis of bacterial cell-wall peptidoglycan.</text>
</comment>
<feature type="short sequence motif" description="Meso-diaminopimelate recognition motif" evidence="7">
    <location>
        <begin position="411"/>
        <end position="414"/>
    </location>
</feature>
<dbReference type="SUPFAM" id="SSF63418">
    <property type="entry name" value="MurE/MurF N-terminal domain"/>
    <property type="match status" value="1"/>
</dbReference>
<keyword evidence="7 12" id="KW-0436">Ligase</keyword>
<organism evidence="12 13">
    <name type="scientific">Pyramidobacter porci</name>
    <dbReference type="NCBI Taxonomy" id="2605789"/>
    <lineage>
        <taxon>Bacteria</taxon>
        <taxon>Thermotogati</taxon>
        <taxon>Synergistota</taxon>
        <taxon>Synergistia</taxon>
        <taxon>Synergistales</taxon>
        <taxon>Dethiosulfovibrionaceae</taxon>
        <taxon>Pyramidobacter</taxon>
    </lineage>
</organism>
<comment type="catalytic activity">
    <reaction evidence="7">
        <text>UDP-N-acetyl-alpha-D-muramoyl-L-alanyl-D-glutamate + meso-2,6-diaminopimelate + ATP = UDP-N-acetyl-alpha-D-muramoyl-L-alanyl-gamma-D-glutamyl-meso-2,6-diaminopimelate + ADP + phosphate + H(+)</text>
        <dbReference type="Rhea" id="RHEA:23676"/>
        <dbReference type="ChEBI" id="CHEBI:15378"/>
        <dbReference type="ChEBI" id="CHEBI:30616"/>
        <dbReference type="ChEBI" id="CHEBI:43474"/>
        <dbReference type="ChEBI" id="CHEBI:57791"/>
        <dbReference type="ChEBI" id="CHEBI:83900"/>
        <dbReference type="ChEBI" id="CHEBI:83905"/>
        <dbReference type="ChEBI" id="CHEBI:456216"/>
        <dbReference type="EC" id="6.3.2.13"/>
    </reaction>
</comment>
<feature type="binding site" evidence="7">
    <location>
        <begin position="411"/>
        <end position="414"/>
    </location>
    <ligand>
        <name>meso-2,6-diaminopimelate</name>
        <dbReference type="ChEBI" id="CHEBI:57791"/>
    </ligand>
</feature>
<keyword evidence="6 7" id="KW-0961">Cell wall biogenesis/degradation</keyword>
<feature type="domain" description="Mur ligase central" evidence="11">
    <location>
        <begin position="115"/>
        <end position="316"/>
    </location>
</feature>
<keyword evidence="13" id="KW-1185">Reference proteome</keyword>
<dbReference type="SUPFAM" id="SSF53623">
    <property type="entry name" value="MurD-like peptide ligases, catalytic domain"/>
    <property type="match status" value="1"/>
</dbReference>
<comment type="pathway">
    <text evidence="7 8">Cell wall biogenesis; peptidoglycan biosynthesis.</text>
</comment>
<dbReference type="GO" id="GO:0009252">
    <property type="term" value="P:peptidoglycan biosynthetic process"/>
    <property type="evidence" value="ECO:0007669"/>
    <property type="project" value="UniProtKB-UniRule"/>
</dbReference>
<feature type="domain" description="Mur ligase N-terminal catalytic" evidence="9">
    <location>
        <begin position="35"/>
        <end position="100"/>
    </location>
</feature>
<evidence type="ECO:0000256" key="4">
    <source>
        <dbReference type="ARBA" id="ARBA00022984"/>
    </source>
</evidence>
<feature type="domain" description="Mur ligase C-terminal" evidence="10">
    <location>
        <begin position="338"/>
        <end position="467"/>
    </location>
</feature>
<keyword evidence="7" id="KW-0067">ATP-binding</keyword>
<evidence type="ECO:0000256" key="5">
    <source>
        <dbReference type="ARBA" id="ARBA00023306"/>
    </source>
</evidence>
<accession>A0A6L5YB12</accession>